<comment type="caution">
    <text evidence="2">The sequence shown here is derived from an EMBL/GenBank/DDBJ whole genome shotgun (WGS) entry which is preliminary data.</text>
</comment>
<gene>
    <name evidence="2" type="ORF">DF947_12160</name>
</gene>
<reference evidence="3" key="1">
    <citation type="submission" date="2018-05" db="EMBL/GenBank/DDBJ databases">
        <title>Pedobacter paludis sp. nov., isolated from wetland soil.</title>
        <authorList>
            <person name="Zhang Y."/>
        </authorList>
    </citation>
    <scope>NUCLEOTIDE SEQUENCE [LARGE SCALE GENOMIC DNA]</scope>
    <source>
        <strain evidence="3">R-8</strain>
    </source>
</reference>
<dbReference type="OrthoDB" id="763431at2"/>
<proteinExistence type="predicted"/>
<name>A0A317EWL8_9SPHI</name>
<dbReference type="EMBL" id="QGNY01000004">
    <property type="protein sequence ID" value="PWS31350.1"/>
    <property type="molecule type" value="Genomic_DNA"/>
</dbReference>
<protein>
    <recommendedName>
        <fullName evidence="4">DUF4468 domain-containing protein</fullName>
    </recommendedName>
</protein>
<dbReference type="AlphaFoldDB" id="A0A317EWL8"/>
<evidence type="ECO:0008006" key="4">
    <source>
        <dbReference type="Google" id="ProtNLM"/>
    </source>
</evidence>
<feature type="chain" id="PRO_5016421752" description="DUF4468 domain-containing protein" evidence="1">
    <location>
        <begin position="20"/>
        <end position="156"/>
    </location>
</feature>
<feature type="signal peptide" evidence="1">
    <location>
        <begin position="1"/>
        <end position="19"/>
    </location>
</feature>
<keyword evidence="1" id="KW-0732">Signal</keyword>
<accession>A0A317EWL8</accession>
<sequence>MRTKLTLVLLLVASFNGFAQTKAEIVKTINQLLAKAIGGTNITLHNDVATEFKITANSFSIDEEMNFGVFTIGKSFTSSDHWKEQTTNKSQIQHWNGFRISSEQNSTNTKSIYPVSEKIEGEPDNGKNGIKYYCLAGDEDKLIAALLQLQGLYKRR</sequence>
<evidence type="ECO:0000313" key="3">
    <source>
        <dbReference type="Proteomes" id="UP000245391"/>
    </source>
</evidence>
<evidence type="ECO:0000256" key="1">
    <source>
        <dbReference type="SAM" id="SignalP"/>
    </source>
</evidence>
<evidence type="ECO:0000313" key="2">
    <source>
        <dbReference type="EMBL" id="PWS31350.1"/>
    </source>
</evidence>
<dbReference type="Proteomes" id="UP000245391">
    <property type="component" value="Unassembled WGS sequence"/>
</dbReference>
<organism evidence="2 3">
    <name type="scientific">Pedobacter paludis</name>
    <dbReference type="NCBI Taxonomy" id="2203212"/>
    <lineage>
        <taxon>Bacteria</taxon>
        <taxon>Pseudomonadati</taxon>
        <taxon>Bacteroidota</taxon>
        <taxon>Sphingobacteriia</taxon>
        <taxon>Sphingobacteriales</taxon>
        <taxon>Sphingobacteriaceae</taxon>
        <taxon>Pedobacter</taxon>
    </lineage>
</organism>
<keyword evidence="3" id="KW-1185">Reference proteome</keyword>
<dbReference type="RefSeq" id="WP_109930147.1">
    <property type="nucleotide sequence ID" value="NZ_QGNY01000004.1"/>
</dbReference>